<gene>
    <name evidence="7" type="primary">tbpA</name>
    <name evidence="7" type="ORF">GCM10011390_45530</name>
</gene>
<dbReference type="GO" id="GO:0030288">
    <property type="term" value="C:outer membrane-bounded periplasmic space"/>
    <property type="evidence" value="ECO:0007669"/>
    <property type="project" value="InterPro"/>
</dbReference>
<accession>A0A917EBF7</accession>
<dbReference type="InterPro" id="IPR005948">
    <property type="entry name" value="ThiB-like"/>
</dbReference>
<feature type="signal peptide" evidence="6">
    <location>
        <begin position="1"/>
        <end position="24"/>
    </location>
</feature>
<dbReference type="SUPFAM" id="SSF53850">
    <property type="entry name" value="Periplasmic binding protein-like II"/>
    <property type="match status" value="1"/>
</dbReference>
<evidence type="ECO:0000256" key="3">
    <source>
        <dbReference type="ARBA" id="ARBA00022448"/>
    </source>
</evidence>
<evidence type="ECO:0000313" key="8">
    <source>
        <dbReference type="Proteomes" id="UP000644699"/>
    </source>
</evidence>
<dbReference type="GO" id="GO:0030975">
    <property type="term" value="F:thiamine binding"/>
    <property type="evidence" value="ECO:0007669"/>
    <property type="project" value="InterPro"/>
</dbReference>
<dbReference type="InterPro" id="IPR005967">
    <property type="entry name" value="ThiB"/>
</dbReference>
<sequence length="337" mass="36400">MRRSALALLLGLAAVFTAAAPAGAADKPVLTVYTYDSFLPDWGPGPKLEVAFEKTCGCDLKWVGLGDGVAILNRLKLEGGTTKADVALGMTAEMVPEMKATGFFAPSGADLARLDVPGGWADETFVPFDYSYLAFVYDTEKMKTPPKSLDDLVDGDPAEKIVIEDPRNSTPGLGFLLWMKAVYGEAAAEKWQKLSARILTVTPGWSEAYNLFTTGEAPMVLSYTTSPAYHMIEEKTERYQAAGFAEGQYLQVELAARLAASRQPDLAKAFLAFLVSPEAQAILPTTNWAYPVTKPATPLPAAFDKLVQPTKPLVVPAEAVAANRKAWTDEWLKALGR</sequence>
<proteinExistence type="inferred from homology"/>
<dbReference type="GO" id="GO:0030976">
    <property type="term" value="F:thiamine pyrophosphate binding"/>
    <property type="evidence" value="ECO:0007669"/>
    <property type="project" value="TreeGrafter"/>
</dbReference>
<evidence type="ECO:0000256" key="5">
    <source>
        <dbReference type="ARBA" id="ARBA00022764"/>
    </source>
</evidence>
<feature type="chain" id="PRO_5037321664" evidence="6">
    <location>
        <begin position="25"/>
        <end position="337"/>
    </location>
</feature>
<dbReference type="EMBL" id="BMIQ01000009">
    <property type="protein sequence ID" value="GGE21137.1"/>
    <property type="molecule type" value="Genomic_DNA"/>
</dbReference>
<dbReference type="GO" id="GO:0015888">
    <property type="term" value="P:thiamine transport"/>
    <property type="evidence" value="ECO:0007669"/>
    <property type="project" value="InterPro"/>
</dbReference>
<dbReference type="RefSeq" id="WP_188912607.1">
    <property type="nucleotide sequence ID" value="NZ_BMIQ01000009.1"/>
</dbReference>
<dbReference type="NCBIfam" id="TIGR01254">
    <property type="entry name" value="sfuA"/>
    <property type="match status" value="1"/>
</dbReference>
<evidence type="ECO:0000256" key="1">
    <source>
        <dbReference type="ARBA" id="ARBA00004418"/>
    </source>
</evidence>
<evidence type="ECO:0000256" key="6">
    <source>
        <dbReference type="SAM" id="SignalP"/>
    </source>
</evidence>
<keyword evidence="5" id="KW-0574">Periplasm</keyword>
<keyword evidence="8" id="KW-1185">Reference proteome</keyword>
<dbReference type="Proteomes" id="UP000644699">
    <property type="component" value="Unassembled WGS sequence"/>
</dbReference>
<protein>
    <submittedName>
        <fullName evidence="7">Thiamine transporter substrate binding subunit</fullName>
    </submittedName>
</protein>
<comment type="caution">
    <text evidence="7">The sequence shown here is derived from an EMBL/GenBank/DDBJ whole genome shotgun (WGS) entry which is preliminary data.</text>
</comment>
<keyword evidence="4 6" id="KW-0732">Signal</keyword>
<organism evidence="7 8">
    <name type="scientific">Aureimonas endophytica</name>
    <dbReference type="NCBI Taxonomy" id="2027858"/>
    <lineage>
        <taxon>Bacteria</taxon>
        <taxon>Pseudomonadati</taxon>
        <taxon>Pseudomonadota</taxon>
        <taxon>Alphaproteobacteria</taxon>
        <taxon>Hyphomicrobiales</taxon>
        <taxon>Aurantimonadaceae</taxon>
        <taxon>Aureimonas</taxon>
    </lineage>
</organism>
<evidence type="ECO:0000313" key="7">
    <source>
        <dbReference type="EMBL" id="GGE21137.1"/>
    </source>
</evidence>
<dbReference type="CDD" id="cd13545">
    <property type="entry name" value="PBP2_TbpA"/>
    <property type="match status" value="1"/>
</dbReference>
<dbReference type="AlphaFoldDB" id="A0A917EBF7"/>
<keyword evidence="3" id="KW-0813">Transport</keyword>
<evidence type="ECO:0000256" key="2">
    <source>
        <dbReference type="ARBA" id="ARBA00008520"/>
    </source>
</evidence>
<comment type="subcellular location">
    <subcellularLocation>
        <location evidence="1">Periplasm</location>
    </subcellularLocation>
</comment>
<dbReference type="NCBIfam" id="TIGR01276">
    <property type="entry name" value="thiB"/>
    <property type="match status" value="1"/>
</dbReference>
<reference evidence="7" key="1">
    <citation type="journal article" date="2014" name="Int. J. Syst. Evol. Microbiol.">
        <title>Complete genome sequence of Corynebacterium casei LMG S-19264T (=DSM 44701T), isolated from a smear-ripened cheese.</title>
        <authorList>
            <consortium name="US DOE Joint Genome Institute (JGI-PGF)"/>
            <person name="Walter F."/>
            <person name="Albersmeier A."/>
            <person name="Kalinowski J."/>
            <person name="Ruckert C."/>
        </authorList>
    </citation>
    <scope>NUCLEOTIDE SEQUENCE</scope>
    <source>
        <strain evidence="7">CGMCC 1.15367</strain>
    </source>
</reference>
<dbReference type="Pfam" id="PF13343">
    <property type="entry name" value="SBP_bac_6"/>
    <property type="match status" value="1"/>
</dbReference>
<name>A0A917EBF7_9HYPH</name>
<dbReference type="PANTHER" id="PTHR30006">
    <property type="entry name" value="THIAMINE-BINDING PERIPLASMIC PROTEIN-RELATED"/>
    <property type="match status" value="1"/>
</dbReference>
<comment type="similarity">
    <text evidence="2">Belongs to the bacterial solute-binding protein 1 family.</text>
</comment>
<reference evidence="7" key="2">
    <citation type="submission" date="2020-09" db="EMBL/GenBank/DDBJ databases">
        <authorList>
            <person name="Sun Q."/>
            <person name="Zhou Y."/>
        </authorList>
    </citation>
    <scope>NUCLEOTIDE SEQUENCE</scope>
    <source>
        <strain evidence="7">CGMCC 1.15367</strain>
    </source>
</reference>
<dbReference type="PANTHER" id="PTHR30006:SF3">
    <property type="entry name" value="THIAMINE-BINDING PERIPLASMIC PROTEIN"/>
    <property type="match status" value="1"/>
</dbReference>
<evidence type="ECO:0000256" key="4">
    <source>
        <dbReference type="ARBA" id="ARBA00022729"/>
    </source>
</evidence>
<dbReference type="Gene3D" id="3.40.190.10">
    <property type="entry name" value="Periplasmic binding protein-like II"/>
    <property type="match status" value="2"/>
</dbReference>